<evidence type="ECO:0000313" key="1">
    <source>
        <dbReference type="EMBL" id="MBW7477134.1"/>
    </source>
</evidence>
<dbReference type="EMBL" id="JAHZIJ010000020">
    <property type="protein sequence ID" value="MBW7477134.1"/>
    <property type="molecule type" value="Genomic_DNA"/>
</dbReference>
<reference evidence="1 2" key="1">
    <citation type="submission" date="2021-07" db="EMBL/GenBank/DDBJ databases">
        <title>Paenibacillus radiodurans sp. nov., isolated from the southeastern edge of Tengger Desert.</title>
        <authorList>
            <person name="Zhang G."/>
        </authorList>
    </citation>
    <scope>NUCLEOTIDE SEQUENCE [LARGE SCALE GENOMIC DNA]</scope>
    <source>
        <strain evidence="1 2">DT7-4</strain>
    </source>
</reference>
<sequence>MIQETFDHSLIGRLNGNVAHRDSLLDVGSGPCVLLRYLDYKLIVALDIHRPYLISRQSVMDHIIPINADATMISQLFIPQSFSTVSFIDSLEHFTKEQGLQLLRDAEMIAKHHVVVFTPRGYFPQQNVDHYGMMGEKFQEHHSGWEAEELEELGYAVTIMKGFHDHENAAFVSAYGVQHEPIDALFAIKSKSF</sequence>
<gene>
    <name evidence="1" type="ORF">K0T92_20675</name>
</gene>
<dbReference type="InterPro" id="IPR029063">
    <property type="entry name" value="SAM-dependent_MTases_sf"/>
</dbReference>
<evidence type="ECO:0000313" key="2">
    <source>
        <dbReference type="Proteomes" id="UP000812277"/>
    </source>
</evidence>
<keyword evidence="2" id="KW-1185">Reference proteome</keyword>
<keyword evidence="1" id="KW-0489">Methyltransferase</keyword>
<dbReference type="GO" id="GO:0032259">
    <property type="term" value="P:methylation"/>
    <property type="evidence" value="ECO:0007669"/>
    <property type="project" value="UniProtKB-KW"/>
</dbReference>
<dbReference type="Proteomes" id="UP000812277">
    <property type="component" value="Unassembled WGS sequence"/>
</dbReference>
<accession>A0ABS7DB24</accession>
<proteinExistence type="predicted"/>
<dbReference type="Gene3D" id="3.40.50.150">
    <property type="entry name" value="Vaccinia Virus protein VP39"/>
    <property type="match status" value="1"/>
</dbReference>
<dbReference type="GO" id="GO:0008168">
    <property type="term" value="F:methyltransferase activity"/>
    <property type="evidence" value="ECO:0007669"/>
    <property type="project" value="UniProtKB-KW"/>
</dbReference>
<organism evidence="1 2">
    <name type="scientific">Paenibacillus oenotherae</name>
    <dbReference type="NCBI Taxonomy" id="1435645"/>
    <lineage>
        <taxon>Bacteria</taxon>
        <taxon>Bacillati</taxon>
        <taxon>Bacillota</taxon>
        <taxon>Bacilli</taxon>
        <taxon>Bacillales</taxon>
        <taxon>Paenibacillaceae</taxon>
        <taxon>Paenibacillus</taxon>
    </lineage>
</organism>
<protein>
    <submittedName>
        <fullName evidence="1">Class I SAM-dependent methyltransferase</fullName>
    </submittedName>
</protein>
<dbReference type="SUPFAM" id="SSF53335">
    <property type="entry name" value="S-adenosyl-L-methionine-dependent methyltransferases"/>
    <property type="match status" value="1"/>
</dbReference>
<keyword evidence="1" id="KW-0808">Transferase</keyword>
<comment type="caution">
    <text evidence="1">The sequence shown here is derived from an EMBL/GenBank/DDBJ whole genome shotgun (WGS) entry which is preliminary data.</text>
</comment>
<dbReference type="RefSeq" id="WP_219874382.1">
    <property type="nucleotide sequence ID" value="NZ_JAHZIJ010000020.1"/>
</dbReference>
<name>A0ABS7DB24_9BACL</name>